<dbReference type="AlphaFoldDB" id="A0A7C8IA51"/>
<dbReference type="EMBL" id="JAADJZ010000008">
    <property type="protein sequence ID" value="KAF2873146.1"/>
    <property type="molecule type" value="Genomic_DNA"/>
</dbReference>
<sequence>MPTLQGLPQELLEIIFLYSMNISLPRASPDLGLKLSSKAVTMEVVMRTFFHTVDHKAPARKQTGTSDVSRQSELLACRFFTWSFFLDYVNKAHDAFINLRGKAWEKTGVAIPDASYFDGLWPFKFTTINFLSFAEGFLIPEKLLHGPWTEEKASLLYVLVSLNGEIDWKGSMAGEIAKEGLRTAIAEKNERAVAALSVLLGIEKAITTDTIRYAVHSGGCDLNIIRHLLFNAQILYKDTPKDVINFLDPALWKWADDRTSSDDHGERLKDMLKKAEKFTLDFYTNGEKDWLKLVPFPYSGAKFDTRSVFDDIVRELLTRLYQNHGRRITSRGGRRAAQGLA</sequence>
<dbReference type="Proteomes" id="UP000481861">
    <property type="component" value="Unassembled WGS sequence"/>
</dbReference>
<evidence type="ECO:0000313" key="1">
    <source>
        <dbReference type="EMBL" id="KAF2873146.1"/>
    </source>
</evidence>
<dbReference type="OrthoDB" id="1875589at2759"/>
<comment type="caution">
    <text evidence="1">The sequence shown here is derived from an EMBL/GenBank/DDBJ whole genome shotgun (WGS) entry which is preliminary data.</text>
</comment>
<organism evidence="1 2">
    <name type="scientific">Massariosphaeria phaeospora</name>
    <dbReference type="NCBI Taxonomy" id="100035"/>
    <lineage>
        <taxon>Eukaryota</taxon>
        <taxon>Fungi</taxon>
        <taxon>Dikarya</taxon>
        <taxon>Ascomycota</taxon>
        <taxon>Pezizomycotina</taxon>
        <taxon>Dothideomycetes</taxon>
        <taxon>Pleosporomycetidae</taxon>
        <taxon>Pleosporales</taxon>
        <taxon>Pleosporales incertae sedis</taxon>
        <taxon>Massariosphaeria</taxon>
    </lineage>
</organism>
<protein>
    <submittedName>
        <fullName evidence="1">Uncharacterized protein</fullName>
    </submittedName>
</protein>
<accession>A0A7C8IA51</accession>
<reference evidence="1 2" key="1">
    <citation type="submission" date="2020-01" db="EMBL/GenBank/DDBJ databases">
        <authorList>
            <consortium name="DOE Joint Genome Institute"/>
            <person name="Haridas S."/>
            <person name="Albert R."/>
            <person name="Binder M."/>
            <person name="Bloem J."/>
            <person name="Labutti K."/>
            <person name="Salamov A."/>
            <person name="Andreopoulos B."/>
            <person name="Baker S.E."/>
            <person name="Barry K."/>
            <person name="Bills G."/>
            <person name="Bluhm B.H."/>
            <person name="Cannon C."/>
            <person name="Castanera R."/>
            <person name="Culley D.E."/>
            <person name="Daum C."/>
            <person name="Ezra D."/>
            <person name="Gonzalez J.B."/>
            <person name="Henrissat B."/>
            <person name="Kuo A."/>
            <person name="Liang C."/>
            <person name="Lipzen A."/>
            <person name="Lutzoni F."/>
            <person name="Magnuson J."/>
            <person name="Mondo S."/>
            <person name="Nolan M."/>
            <person name="Ohm R."/>
            <person name="Pangilinan J."/>
            <person name="Park H.-J.H."/>
            <person name="Ramirez L."/>
            <person name="Alfaro M."/>
            <person name="Sun H."/>
            <person name="Tritt A."/>
            <person name="Yoshinaga Y."/>
            <person name="Zwiers L.-H.L."/>
            <person name="Turgeon B.G."/>
            <person name="Goodwin S.B."/>
            <person name="Spatafora J.W."/>
            <person name="Crous P.W."/>
            <person name="Grigoriev I.V."/>
        </authorList>
    </citation>
    <scope>NUCLEOTIDE SEQUENCE [LARGE SCALE GENOMIC DNA]</scope>
    <source>
        <strain evidence="1 2">CBS 611.86</strain>
    </source>
</reference>
<keyword evidence="2" id="KW-1185">Reference proteome</keyword>
<gene>
    <name evidence="1" type="ORF">BDV95DRAFT_568933</name>
</gene>
<evidence type="ECO:0000313" key="2">
    <source>
        <dbReference type="Proteomes" id="UP000481861"/>
    </source>
</evidence>
<name>A0A7C8IA51_9PLEO</name>
<proteinExistence type="predicted"/>